<dbReference type="PANTHER" id="PTHR12110">
    <property type="entry name" value="HYDROXYPYRUVATE ISOMERASE"/>
    <property type="match status" value="1"/>
</dbReference>
<accession>A0ABV4U3Q7</accession>
<dbReference type="RefSeq" id="WP_425345155.1">
    <property type="nucleotide sequence ID" value="NZ_JBGUBD010000004.1"/>
</dbReference>
<dbReference type="Gene3D" id="3.20.20.150">
    <property type="entry name" value="Divalent-metal-dependent TIM barrel enzymes"/>
    <property type="match status" value="1"/>
</dbReference>
<dbReference type="Proteomes" id="UP001575105">
    <property type="component" value="Unassembled WGS sequence"/>
</dbReference>
<dbReference type="InterPro" id="IPR050312">
    <property type="entry name" value="IolE/XylAMocC-like"/>
</dbReference>
<comment type="caution">
    <text evidence="2">The sequence shown here is derived from an EMBL/GenBank/DDBJ whole genome shotgun (WGS) entry which is preliminary data.</text>
</comment>
<protein>
    <submittedName>
        <fullName evidence="2">Sugar phosphate isomerase/epimerase family protein</fullName>
    </submittedName>
</protein>
<dbReference type="InterPro" id="IPR036237">
    <property type="entry name" value="Xyl_isomerase-like_sf"/>
</dbReference>
<feature type="domain" description="Xylose isomerase-like TIM barrel" evidence="1">
    <location>
        <begin position="28"/>
        <end position="276"/>
    </location>
</feature>
<proteinExistence type="predicted"/>
<evidence type="ECO:0000313" key="3">
    <source>
        <dbReference type="Proteomes" id="UP001575105"/>
    </source>
</evidence>
<dbReference type="SUPFAM" id="SSF51658">
    <property type="entry name" value="Xylose isomerase-like"/>
    <property type="match status" value="1"/>
</dbReference>
<dbReference type="InterPro" id="IPR013022">
    <property type="entry name" value="Xyl_isomerase-like_TIM-brl"/>
</dbReference>
<reference evidence="2 3" key="1">
    <citation type="submission" date="2024-08" db="EMBL/GenBank/DDBJ databases">
        <title>Whole-genome sequencing of halo(alkali)philic microorganisms from hypersaline lakes.</title>
        <authorList>
            <person name="Sorokin D.Y."/>
            <person name="Merkel A.Y."/>
            <person name="Messina E."/>
            <person name="Yakimov M."/>
        </authorList>
    </citation>
    <scope>NUCLEOTIDE SEQUENCE [LARGE SCALE GENOMIC DNA]</scope>
    <source>
        <strain evidence="2 3">AB-hyl4</strain>
    </source>
</reference>
<sequence>MDDNRIEHQDIRIGTMAGKAEKTADYIRQIAPHGFECFQINFKQNLPKGLTLPKLAKQIQAVLEQSSSGAIISSLGVFGNPIEDADTRKSFEKCIDHAHRFGTDLVCGFTGTITGQSVPDAIPAFKKVWSKLAKRAADKGVRIAFENCPMRGTWQSTRWNLAFNPAAWELMFDAVPAENMGLEWEPCHQMGQLIDPLPQLRKWIDKVFHIHGKDATVLHDIVAKRGILSGDRFFYHRAPGFGDTNWADVISILRMHGYRGAIDIEGWHDPVYCGDLEMTGQVHALRHLQHCRGGTYVVEPKV</sequence>
<keyword evidence="3" id="KW-1185">Reference proteome</keyword>
<keyword evidence="2" id="KW-0413">Isomerase</keyword>
<dbReference type="GO" id="GO:0016853">
    <property type="term" value="F:isomerase activity"/>
    <property type="evidence" value="ECO:0007669"/>
    <property type="project" value="UniProtKB-KW"/>
</dbReference>
<dbReference type="PANTHER" id="PTHR12110:SF21">
    <property type="entry name" value="XYLOSE ISOMERASE-LIKE TIM BARREL DOMAIN-CONTAINING PROTEIN"/>
    <property type="match status" value="1"/>
</dbReference>
<evidence type="ECO:0000259" key="1">
    <source>
        <dbReference type="Pfam" id="PF01261"/>
    </source>
</evidence>
<dbReference type="Pfam" id="PF01261">
    <property type="entry name" value="AP_endonuc_2"/>
    <property type="match status" value="1"/>
</dbReference>
<organism evidence="2 3">
    <name type="scientific">Natronomicrosphaera hydrolytica</name>
    <dbReference type="NCBI Taxonomy" id="3242702"/>
    <lineage>
        <taxon>Bacteria</taxon>
        <taxon>Pseudomonadati</taxon>
        <taxon>Planctomycetota</taxon>
        <taxon>Phycisphaerae</taxon>
        <taxon>Phycisphaerales</taxon>
        <taxon>Phycisphaeraceae</taxon>
        <taxon>Natronomicrosphaera</taxon>
    </lineage>
</organism>
<dbReference type="EMBL" id="JBGUBD010000004">
    <property type="protein sequence ID" value="MFA9478231.1"/>
    <property type="molecule type" value="Genomic_DNA"/>
</dbReference>
<evidence type="ECO:0000313" key="2">
    <source>
        <dbReference type="EMBL" id="MFA9478231.1"/>
    </source>
</evidence>
<name>A0ABV4U3Q7_9BACT</name>
<gene>
    <name evidence="2" type="ORF">ACERK3_07970</name>
</gene>